<dbReference type="PROSITE" id="PS00089">
    <property type="entry name" value="RIBORED_LARGE"/>
    <property type="match status" value="1"/>
</dbReference>
<dbReference type="NCBIfam" id="TIGR02506">
    <property type="entry name" value="NrdE_NrdA"/>
    <property type="match status" value="1"/>
</dbReference>
<dbReference type="InterPro" id="IPR008926">
    <property type="entry name" value="RNR_R1-su_N"/>
</dbReference>
<dbReference type="PANTHER" id="PTHR11573:SF6">
    <property type="entry name" value="RIBONUCLEOSIDE-DIPHOSPHATE REDUCTASE LARGE SUBUNIT"/>
    <property type="match status" value="1"/>
</dbReference>
<protein>
    <recommendedName>
        <fullName evidence="10">Ribonucleoside-diphosphate reductase</fullName>
        <ecNumber evidence="10">1.17.4.1</ecNumber>
    </recommendedName>
</protein>
<evidence type="ECO:0000256" key="4">
    <source>
        <dbReference type="ARBA" id="ARBA00022840"/>
    </source>
</evidence>
<comment type="function">
    <text evidence="7 10">Provides the precursors necessary for DNA synthesis. Catalyzes the biosynthesis of deoxyribonucleotides from the corresponding ribonucleotides.</text>
</comment>
<dbReference type="Pfam" id="PF00317">
    <property type="entry name" value="Ribonuc_red_lgN"/>
    <property type="match status" value="1"/>
</dbReference>
<dbReference type="FunFam" id="3.20.70.20:FF:000009">
    <property type="entry name" value="Ribonucleoside-diphosphate reductase"/>
    <property type="match status" value="1"/>
</dbReference>
<evidence type="ECO:0000256" key="10">
    <source>
        <dbReference type="RuleBase" id="RU003410"/>
    </source>
</evidence>
<evidence type="ECO:0000256" key="9">
    <source>
        <dbReference type="PROSITE-ProRule" id="PRU00492"/>
    </source>
</evidence>
<dbReference type="Pfam" id="PF02867">
    <property type="entry name" value="Ribonuc_red_lgC"/>
    <property type="match status" value="1"/>
</dbReference>
<dbReference type="PROSITE" id="PS51161">
    <property type="entry name" value="ATP_CONE"/>
    <property type="match status" value="2"/>
</dbReference>
<keyword evidence="4 9" id="KW-0067">ATP-binding</keyword>
<proteinExistence type="inferred from homology"/>
<keyword evidence="5 10" id="KW-0560">Oxidoreductase</keyword>
<evidence type="ECO:0000256" key="7">
    <source>
        <dbReference type="ARBA" id="ARBA00024942"/>
    </source>
</evidence>
<comment type="similarity">
    <text evidence="1 10">Belongs to the ribonucleoside diphosphate reductase large chain family.</text>
</comment>
<name>A0A1F6N9G4_9BACT</name>
<dbReference type="InterPro" id="IPR000788">
    <property type="entry name" value="RNR_lg_C"/>
</dbReference>
<dbReference type="GO" id="GO:0005971">
    <property type="term" value="C:ribonucleoside-diphosphate reductase complex"/>
    <property type="evidence" value="ECO:0007669"/>
    <property type="project" value="TreeGrafter"/>
</dbReference>
<keyword evidence="3 9" id="KW-0547">Nucleotide-binding</keyword>
<dbReference type="GO" id="GO:0009263">
    <property type="term" value="P:deoxyribonucleotide biosynthetic process"/>
    <property type="evidence" value="ECO:0007669"/>
    <property type="project" value="UniProtKB-KW"/>
</dbReference>
<dbReference type="EMBL" id="MFQK01000048">
    <property type="protein sequence ID" value="OGH80418.1"/>
    <property type="molecule type" value="Genomic_DNA"/>
</dbReference>
<dbReference type="EC" id="1.17.4.1" evidence="10"/>
<evidence type="ECO:0000256" key="3">
    <source>
        <dbReference type="ARBA" id="ARBA00022741"/>
    </source>
</evidence>
<comment type="catalytic activity">
    <reaction evidence="8 10">
        <text>a 2'-deoxyribonucleoside 5'-diphosphate + [thioredoxin]-disulfide + H2O = a ribonucleoside 5'-diphosphate + [thioredoxin]-dithiol</text>
        <dbReference type="Rhea" id="RHEA:23252"/>
        <dbReference type="Rhea" id="RHEA-COMP:10698"/>
        <dbReference type="Rhea" id="RHEA-COMP:10700"/>
        <dbReference type="ChEBI" id="CHEBI:15377"/>
        <dbReference type="ChEBI" id="CHEBI:29950"/>
        <dbReference type="ChEBI" id="CHEBI:50058"/>
        <dbReference type="ChEBI" id="CHEBI:57930"/>
        <dbReference type="ChEBI" id="CHEBI:73316"/>
        <dbReference type="EC" id="1.17.4.1"/>
    </reaction>
</comment>
<dbReference type="SUPFAM" id="SSF51998">
    <property type="entry name" value="PFL-like glycyl radical enzymes"/>
    <property type="match status" value="1"/>
</dbReference>
<dbReference type="GO" id="GO:0005524">
    <property type="term" value="F:ATP binding"/>
    <property type="evidence" value="ECO:0007669"/>
    <property type="project" value="UniProtKB-UniRule"/>
</dbReference>
<evidence type="ECO:0000256" key="1">
    <source>
        <dbReference type="ARBA" id="ARBA00010406"/>
    </source>
</evidence>
<dbReference type="CDD" id="cd01679">
    <property type="entry name" value="RNR_I"/>
    <property type="match status" value="1"/>
</dbReference>
<dbReference type="InterPro" id="IPR005144">
    <property type="entry name" value="ATP-cone_dom"/>
</dbReference>
<evidence type="ECO:0000256" key="8">
    <source>
        <dbReference type="ARBA" id="ARBA00047754"/>
    </source>
</evidence>
<dbReference type="NCBIfam" id="NF005544">
    <property type="entry name" value="PRK07207.1"/>
    <property type="match status" value="1"/>
</dbReference>
<evidence type="ECO:0000256" key="5">
    <source>
        <dbReference type="ARBA" id="ARBA00023002"/>
    </source>
</evidence>
<feature type="domain" description="ATP-cone" evidence="11">
    <location>
        <begin position="114"/>
        <end position="204"/>
    </location>
</feature>
<gene>
    <name evidence="12" type="ORF">A3I29_00500</name>
</gene>
<comment type="caution">
    <text evidence="12">The sequence shown here is derived from an EMBL/GenBank/DDBJ whole genome shotgun (WGS) entry which is preliminary data.</text>
</comment>
<dbReference type="InterPro" id="IPR039718">
    <property type="entry name" value="Rrm1"/>
</dbReference>
<dbReference type="AlphaFoldDB" id="A0A1F6N9G4"/>
<dbReference type="UniPathway" id="UPA00326"/>
<dbReference type="Gene3D" id="3.20.70.20">
    <property type="match status" value="1"/>
</dbReference>
<evidence type="ECO:0000256" key="6">
    <source>
        <dbReference type="ARBA" id="ARBA00023116"/>
    </source>
</evidence>
<organism evidence="12 13">
    <name type="scientific">Candidatus Magasanikbacteria bacterium RIFCSPLOWO2_02_FULL_44_11</name>
    <dbReference type="NCBI Taxonomy" id="1798689"/>
    <lineage>
        <taxon>Bacteria</taxon>
        <taxon>Candidatus Magasanikiibacteriota</taxon>
    </lineage>
</organism>
<evidence type="ECO:0000313" key="12">
    <source>
        <dbReference type="EMBL" id="OGH80418.1"/>
    </source>
</evidence>
<dbReference type="InterPro" id="IPR013509">
    <property type="entry name" value="RNR_lsu_N"/>
</dbReference>
<evidence type="ECO:0000313" key="13">
    <source>
        <dbReference type="Proteomes" id="UP000178726"/>
    </source>
</evidence>
<evidence type="ECO:0000259" key="11">
    <source>
        <dbReference type="PROSITE" id="PS51161"/>
    </source>
</evidence>
<sequence>MSTIKKIKKRDGSLVDFQTEKINVAIQKAFREVKGNINPEVAKTLGDNIVKNLESFFTESHPAVENVQDFVERELMQAGFYDVAKCYILYRYEHAKERAEKKKETLEKIENNDLTITKRSGKKEVFSMDKLRRSLSYVLKGLENEVDGEVILGQCRSELYENIKTSEIFRALIMTARAMIEQDPAYSKVASRLLLNLNYKESIGKDIIDFSKLDQQYRETFIRNLRKGVEIERLDPRLLAFDLDKLAKALVLERDDLFVYLGMQTLYDRYFVSDHATKQVLEMPQTFWMRVAMGMAINEKNRTDWTLKFYEVLSTMHYTPSTPTLFHSGTPKPQLSSCYLNTVEDSLENIFKTYSDNSQLSKWSGGIGTDWTNIRGTGAFIKGTGVESQGVIPFLKIANDVTVAINRSGRRRGASCVYLEVWHWDIESFLELRKNTGDERRRTHDMDTANWIPDLFMKRVREDGDWTLFSPEEVSDLHHIYGNRFEERYTRYERLAKEGKIQLSKTLKARDLWKKMLGMLFETGHPWITFKDPSNVRSPQDHVGVIHNSNLCTEITLNTSENETAVCNLGSLNFSKFIVNGKFDERIVRETITIAMRMLDNVIDINFYPTADAQRSNLRHRPVGMGILGFQDSLYLQGLDFNSEECVKFADYSMEVVSYYAILTSAELAKEKGAYETFRGSKWDRGILPIDTLDLLERERGEKINVDRVSHLDWTLVRNTIKEFGMRNSNCLAMAPTATIANIVGRIPTIEPIYKNLYVKSNQAGDFTIINPYLVEDLKKLGLWDFEMLGKIKFHDGSITEITEIPQQIRGKYKEVFEINPQWLIKSAAYRGKWIDQSQSLNIYFAGTSGKDLSDVYLYAWEMGLKTTYYLRTLAASQVEKSTVNTNEFGSTHTRKIDAGVTSTQSQASAPSTAATTIKQSGAALMAQAVAQAGHTPTDACKIADPSCESCQ</sequence>
<dbReference type="PANTHER" id="PTHR11573">
    <property type="entry name" value="RIBONUCLEOSIDE-DIPHOSPHATE REDUCTASE LARGE CHAIN"/>
    <property type="match status" value="1"/>
</dbReference>
<dbReference type="SUPFAM" id="SSF48168">
    <property type="entry name" value="R1 subunit of ribonucleotide reductase, N-terminal domain"/>
    <property type="match status" value="1"/>
</dbReference>
<dbReference type="PRINTS" id="PR01183">
    <property type="entry name" value="RIBORDTASEM1"/>
</dbReference>
<dbReference type="Pfam" id="PF03477">
    <property type="entry name" value="ATP-cone"/>
    <property type="match status" value="1"/>
</dbReference>
<evidence type="ECO:0000256" key="2">
    <source>
        <dbReference type="ARBA" id="ARBA00022533"/>
    </source>
</evidence>
<dbReference type="Proteomes" id="UP000178726">
    <property type="component" value="Unassembled WGS sequence"/>
</dbReference>
<reference evidence="12 13" key="1">
    <citation type="journal article" date="2016" name="Nat. Commun.">
        <title>Thousands of microbial genomes shed light on interconnected biogeochemical processes in an aquifer system.</title>
        <authorList>
            <person name="Anantharaman K."/>
            <person name="Brown C.T."/>
            <person name="Hug L.A."/>
            <person name="Sharon I."/>
            <person name="Castelle C.J."/>
            <person name="Probst A.J."/>
            <person name="Thomas B.C."/>
            <person name="Singh A."/>
            <person name="Wilkins M.J."/>
            <person name="Karaoz U."/>
            <person name="Brodie E.L."/>
            <person name="Williams K.H."/>
            <person name="Hubbard S.S."/>
            <person name="Banfield J.F."/>
        </authorList>
    </citation>
    <scope>NUCLEOTIDE SEQUENCE [LARGE SCALE GENOMIC DNA]</scope>
</reference>
<feature type="domain" description="ATP-cone" evidence="11">
    <location>
        <begin position="5"/>
        <end position="98"/>
    </location>
</feature>
<keyword evidence="2" id="KW-0021">Allosteric enzyme</keyword>
<accession>A0A1F6N9G4</accession>
<dbReference type="STRING" id="1798689.A3I29_00500"/>
<keyword evidence="6 10" id="KW-0215">Deoxyribonucleotide synthesis</keyword>
<dbReference type="GO" id="GO:0004748">
    <property type="term" value="F:ribonucleoside-diphosphate reductase activity, thioredoxin disulfide as acceptor"/>
    <property type="evidence" value="ECO:0007669"/>
    <property type="project" value="UniProtKB-EC"/>
</dbReference>
<dbReference type="InterPro" id="IPR013346">
    <property type="entry name" value="NrdE_NrdA_C"/>
</dbReference>